<evidence type="ECO:0000256" key="5">
    <source>
        <dbReference type="ARBA" id="ARBA00022989"/>
    </source>
</evidence>
<evidence type="ECO:0000256" key="7">
    <source>
        <dbReference type="ARBA" id="ARBA00023242"/>
    </source>
</evidence>
<keyword evidence="5 8" id="KW-1133">Transmembrane helix</keyword>
<feature type="transmembrane region" description="Helical" evidence="8">
    <location>
        <begin position="12"/>
        <end position="37"/>
    </location>
</feature>
<keyword evidence="3 8" id="KW-0812">Transmembrane</keyword>
<dbReference type="InterPro" id="IPR019358">
    <property type="entry name" value="NEMP_fam"/>
</dbReference>
<feature type="transmembrane region" description="Helical" evidence="8">
    <location>
        <begin position="238"/>
        <end position="259"/>
    </location>
</feature>
<keyword evidence="10" id="KW-1185">Reference proteome</keyword>
<gene>
    <name evidence="9" type="ORF">Tsubulata_000845</name>
</gene>
<evidence type="ECO:0000313" key="10">
    <source>
        <dbReference type="Proteomes" id="UP001141552"/>
    </source>
</evidence>
<reference evidence="9" key="1">
    <citation type="submission" date="2022-02" db="EMBL/GenBank/DDBJ databases">
        <authorList>
            <person name="Henning P.M."/>
            <person name="McCubbin A.G."/>
            <person name="Shore J.S."/>
        </authorList>
    </citation>
    <scope>NUCLEOTIDE SEQUENCE</scope>
    <source>
        <strain evidence="9">F60SS</strain>
        <tissue evidence="9">Leaves</tissue>
    </source>
</reference>
<name>A0A9Q0JJM1_9ROSI</name>
<dbReference type="PANTHER" id="PTHR31587:SF4">
    <property type="entry name" value="TRANSMEMBRANE PROTEIN (DUF2215)"/>
    <property type="match status" value="1"/>
</dbReference>
<keyword evidence="6 8" id="KW-0472">Membrane</keyword>
<dbReference type="Pfam" id="PF10225">
    <property type="entry name" value="NEMP"/>
    <property type="match status" value="1"/>
</dbReference>
<evidence type="ECO:0000256" key="1">
    <source>
        <dbReference type="ARBA" id="ARBA00004575"/>
    </source>
</evidence>
<comment type="subcellular location">
    <subcellularLocation>
        <location evidence="1">Nucleus inner membrane</location>
        <topology evidence="1">Multi-pass membrane protein</topology>
        <orientation evidence="1">Nucleoplasmic side</orientation>
    </subcellularLocation>
</comment>
<reference evidence="9" key="2">
    <citation type="journal article" date="2023" name="Plants (Basel)">
        <title>Annotation of the Turnera subulata (Passifloraceae) Draft Genome Reveals the S-Locus Evolved after the Divergence of Turneroideae from Passifloroideae in a Stepwise Manner.</title>
        <authorList>
            <person name="Henning P.M."/>
            <person name="Roalson E.H."/>
            <person name="Mir W."/>
            <person name="McCubbin A.G."/>
            <person name="Shore J.S."/>
        </authorList>
    </citation>
    <scope>NUCLEOTIDE SEQUENCE</scope>
    <source>
        <strain evidence="9">F60SS</strain>
    </source>
</reference>
<dbReference type="EMBL" id="JAKUCV010002023">
    <property type="protein sequence ID" value="KAJ4844183.1"/>
    <property type="molecule type" value="Genomic_DNA"/>
</dbReference>
<protein>
    <submittedName>
        <fullName evidence="9">Uncharacterized protein</fullName>
    </submittedName>
</protein>
<feature type="transmembrane region" description="Helical" evidence="8">
    <location>
        <begin position="196"/>
        <end position="218"/>
    </location>
</feature>
<accession>A0A9Q0JJM1</accession>
<feature type="transmembrane region" description="Helical" evidence="8">
    <location>
        <begin position="280"/>
        <end position="298"/>
    </location>
</feature>
<sequence>MATASLFRRPVWVLWILLLAFSISCSIVCSGELSLVVGETSKLQLSPSLEVANSPGAKPGSVVLCERVHIHGLSRLHNLKKYSNSLKLNLSRSSSFLRRPAVEVCFHMNKSLGIGMCPQAMWEKVGKGGSWVRAMSPFGHKLLDIRIGGLSPETLELQTEEEFFLYRVVFLIFGVILLCVASSLSKSLVFYYSSAMAIGIILVILVILFQVGLGTFILGYLPGLVRSVLVEMGVSEDLYYPLGVFILAFVVLAGAWMGFWAVRKLVLAEDGSVDTSTSNFVAWSIRILAVAMILQSSLDPLLLLAAVVSGVMFEEIFRSGFLCVLYKKSLELVQNINGESIVPDLSPFRGSYDRRTKDSRFVSPQPRRSTMTYFDSVQGLRSTPPRLSESDVYPSTFHSTPERRQFSRDEWEEYTKETTRKAIRELVSSPDFGRWAADNAERISVTPRSSRHSRHTRHKWFLWF</sequence>
<feature type="transmembrane region" description="Helical" evidence="8">
    <location>
        <begin position="164"/>
        <end position="184"/>
    </location>
</feature>
<proteinExistence type="inferred from homology"/>
<evidence type="ECO:0000256" key="4">
    <source>
        <dbReference type="ARBA" id="ARBA00022729"/>
    </source>
</evidence>
<dbReference type="Proteomes" id="UP001141552">
    <property type="component" value="Unassembled WGS sequence"/>
</dbReference>
<dbReference type="AlphaFoldDB" id="A0A9Q0JJM1"/>
<comment type="similarity">
    <text evidence="2">Belongs to the NEMP family.</text>
</comment>
<dbReference type="PANTHER" id="PTHR31587">
    <property type="entry name" value="TRANSMEMBRANE PROTEIN (DUF2215)"/>
    <property type="match status" value="1"/>
</dbReference>
<dbReference type="OrthoDB" id="1890267at2759"/>
<evidence type="ECO:0000256" key="8">
    <source>
        <dbReference type="SAM" id="Phobius"/>
    </source>
</evidence>
<dbReference type="GO" id="GO:0005637">
    <property type="term" value="C:nuclear inner membrane"/>
    <property type="evidence" value="ECO:0007669"/>
    <property type="project" value="UniProtKB-SubCell"/>
</dbReference>
<evidence type="ECO:0000256" key="2">
    <source>
        <dbReference type="ARBA" id="ARBA00005748"/>
    </source>
</evidence>
<evidence type="ECO:0000313" key="9">
    <source>
        <dbReference type="EMBL" id="KAJ4844183.1"/>
    </source>
</evidence>
<comment type="caution">
    <text evidence="9">The sequence shown here is derived from an EMBL/GenBank/DDBJ whole genome shotgun (WGS) entry which is preliminary data.</text>
</comment>
<keyword evidence="7" id="KW-0539">Nucleus</keyword>
<organism evidence="9 10">
    <name type="scientific">Turnera subulata</name>
    <dbReference type="NCBI Taxonomy" id="218843"/>
    <lineage>
        <taxon>Eukaryota</taxon>
        <taxon>Viridiplantae</taxon>
        <taxon>Streptophyta</taxon>
        <taxon>Embryophyta</taxon>
        <taxon>Tracheophyta</taxon>
        <taxon>Spermatophyta</taxon>
        <taxon>Magnoliopsida</taxon>
        <taxon>eudicotyledons</taxon>
        <taxon>Gunneridae</taxon>
        <taxon>Pentapetalae</taxon>
        <taxon>rosids</taxon>
        <taxon>fabids</taxon>
        <taxon>Malpighiales</taxon>
        <taxon>Passifloraceae</taxon>
        <taxon>Turnera</taxon>
    </lineage>
</organism>
<keyword evidence="4" id="KW-0732">Signal</keyword>
<evidence type="ECO:0000256" key="6">
    <source>
        <dbReference type="ARBA" id="ARBA00023136"/>
    </source>
</evidence>
<evidence type="ECO:0000256" key="3">
    <source>
        <dbReference type="ARBA" id="ARBA00022692"/>
    </source>
</evidence>